<dbReference type="RefSeq" id="WP_238978627.1">
    <property type="nucleotide sequence ID" value="NZ_JABFUC010000016.1"/>
</dbReference>
<name>A0ABS9PCK2_9GAMM</name>
<proteinExistence type="predicted"/>
<dbReference type="EMBL" id="JABFUC010000016">
    <property type="protein sequence ID" value="MCG6659491.1"/>
    <property type="molecule type" value="Genomic_DNA"/>
</dbReference>
<reference evidence="3 4" key="1">
    <citation type="submission" date="2020-05" db="EMBL/GenBank/DDBJ databases">
        <title>Comparative genomic analysis of denitrifying bacteria from Halomonas genus.</title>
        <authorList>
            <person name="Wang L."/>
            <person name="Shao Z."/>
        </authorList>
    </citation>
    <scope>NUCLEOTIDE SEQUENCE [LARGE SCALE GENOMIC DNA]</scope>
    <source>
        <strain evidence="3 4">A4</strain>
    </source>
</reference>
<dbReference type="InterPro" id="IPR025746">
    <property type="entry name" value="PilX_N_dom"/>
</dbReference>
<gene>
    <name evidence="3" type="ORF">HOP52_17195</name>
</gene>
<keyword evidence="1" id="KW-0812">Transmembrane</keyword>
<dbReference type="Proteomes" id="UP000814385">
    <property type="component" value="Unassembled WGS sequence"/>
</dbReference>
<keyword evidence="1" id="KW-1133">Transmembrane helix</keyword>
<keyword evidence="4" id="KW-1185">Reference proteome</keyword>
<feature type="transmembrane region" description="Helical" evidence="1">
    <location>
        <begin position="7"/>
        <end position="27"/>
    </location>
</feature>
<evidence type="ECO:0000313" key="4">
    <source>
        <dbReference type="Proteomes" id="UP000814385"/>
    </source>
</evidence>
<accession>A0ABS9PCK2</accession>
<sequence>MKQQQGAALVVVLSMLTMSLMLGLSGMQSSLIDERLAGNYKAATEAQMRAEEAASEIYEKVILGDKVVFENFSSDDLDEYFGWKEFFGFANDAENASSCTSVGGKAACYVNISSVFFGKDVGRYIFAMGAVFDGLGSEVVAESVPVFIKLAFGGGLPHVPATHSCYGESCSHQAGGNSELTGEDYLLPDDPECNGNACFSEVSPEPENKDACYYPDVESYSGCRTEKYDDDEGRPGWEAFVAGLTFDQSFEDGDSVSSIGGRNSPAIIEIKNGDVSRGTGNVNTIGVVVVRSGATFDMSGTGHHEGLIIVEDGGRLEYNGTPVLYGAIVTLEGREANDLQGIDKDDGYDLDISGNTNIRYSKEALDMIANSPQLSNDKPSGIESWN</sequence>
<dbReference type="Pfam" id="PF14341">
    <property type="entry name" value="PilX_N"/>
    <property type="match status" value="1"/>
</dbReference>
<feature type="domain" description="Type 4 fimbrial biogenesis protein PilX N-terminal" evidence="2">
    <location>
        <begin position="5"/>
        <end position="46"/>
    </location>
</feature>
<evidence type="ECO:0000313" key="3">
    <source>
        <dbReference type="EMBL" id="MCG6659491.1"/>
    </source>
</evidence>
<protein>
    <recommendedName>
        <fullName evidence="2">Type 4 fimbrial biogenesis protein PilX N-terminal domain-containing protein</fullName>
    </recommendedName>
</protein>
<keyword evidence="1" id="KW-0472">Membrane</keyword>
<organism evidence="3 4">
    <name type="scientific">Billgrantia campisalis</name>
    <dbReference type="NCBI Taxonomy" id="74661"/>
    <lineage>
        <taxon>Bacteria</taxon>
        <taxon>Pseudomonadati</taxon>
        <taxon>Pseudomonadota</taxon>
        <taxon>Gammaproteobacteria</taxon>
        <taxon>Oceanospirillales</taxon>
        <taxon>Halomonadaceae</taxon>
        <taxon>Billgrantia</taxon>
    </lineage>
</organism>
<evidence type="ECO:0000259" key="2">
    <source>
        <dbReference type="Pfam" id="PF14341"/>
    </source>
</evidence>
<evidence type="ECO:0000256" key="1">
    <source>
        <dbReference type="SAM" id="Phobius"/>
    </source>
</evidence>
<comment type="caution">
    <text evidence="3">The sequence shown here is derived from an EMBL/GenBank/DDBJ whole genome shotgun (WGS) entry which is preliminary data.</text>
</comment>